<dbReference type="InterPro" id="IPR029063">
    <property type="entry name" value="SAM-dependent_MTases_sf"/>
</dbReference>
<dbReference type="SUPFAM" id="SSF53335">
    <property type="entry name" value="S-adenosyl-L-methionine-dependent methyltransferases"/>
    <property type="match status" value="1"/>
</dbReference>
<dbReference type="eggNOG" id="KOG2651">
    <property type="taxonomic scope" value="Eukaryota"/>
</dbReference>
<evidence type="ECO:0000259" key="2">
    <source>
        <dbReference type="Pfam" id="PF13679"/>
    </source>
</evidence>
<dbReference type="STRING" id="747525.W4K884"/>
<reference evidence="3 4" key="1">
    <citation type="journal article" date="2012" name="New Phytol.">
        <title>Insight into trade-off between wood decay and parasitism from the genome of a fungal forest pathogen.</title>
        <authorList>
            <person name="Olson A."/>
            <person name="Aerts A."/>
            <person name="Asiegbu F."/>
            <person name="Belbahri L."/>
            <person name="Bouzid O."/>
            <person name="Broberg A."/>
            <person name="Canback B."/>
            <person name="Coutinho P.M."/>
            <person name="Cullen D."/>
            <person name="Dalman K."/>
            <person name="Deflorio G."/>
            <person name="van Diepen L.T."/>
            <person name="Dunand C."/>
            <person name="Duplessis S."/>
            <person name="Durling M."/>
            <person name="Gonthier P."/>
            <person name="Grimwood J."/>
            <person name="Fossdal C.G."/>
            <person name="Hansson D."/>
            <person name="Henrissat B."/>
            <person name="Hietala A."/>
            <person name="Himmelstrand K."/>
            <person name="Hoffmeister D."/>
            <person name="Hogberg N."/>
            <person name="James T.Y."/>
            <person name="Karlsson M."/>
            <person name="Kohler A."/>
            <person name="Kues U."/>
            <person name="Lee Y.H."/>
            <person name="Lin Y.C."/>
            <person name="Lind M."/>
            <person name="Lindquist E."/>
            <person name="Lombard V."/>
            <person name="Lucas S."/>
            <person name="Lunden K."/>
            <person name="Morin E."/>
            <person name="Murat C."/>
            <person name="Park J."/>
            <person name="Raffaello T."/>
            <person name="Rouze P."/>
            <person name="Salamov A."/>
            <person name="Schmutz J."/>
            <person name="Solheim H."/>
            <person name="Stahlberg J."/>
            <person name="Velez H."/>
            <person name="de Vries R.P."/>
            <person name="Wiebenga A."/>
            <person name="Woodward S."/>
            <person name="Yakovlev I."/>
            <person name="Garbelotto M."/>
            <person name="Martin F."/>
            <person name="Grigoriev I.V."/>
            <person name="Stenlid J."/>
        </authorList>
    </citation>
    <scope>NUCLEOTIDE SEQUENCE [LARGE SCALE GENOMIC DNA]</scope>
    <source>
        <strain evidence="3 4">TC 32-1</strain>
    </source>
</reference>
<dbReference type="OrthoDB" id="10258156at2759"/>
<proteinExistence type="predicted"/>
<dbReference type="HOGENOM" id="CLU_016581_1_2_1"/>
<dbReference type="PANTHER" id="PTHR12496">
    <property type="entry name" value="CGI-41 METHYLTRANSFERASE"/>
    <property type="match status" value="1"/>
</dbReference>
<dbReference type="EMBL" id="KI925458">
    <property type="protein sequence ID" value="ETW82003.1"/>
    <property type="molecule type" value="Genomic_DNA"/>
</dbReference>
<feature type="domain" description="Methyltransferase" evidence="2">
    <location>
        <begin position="167"/>
        <end position="354"/>
    </location>
</feature>
<dbReference type="Pfam" id="PF13679">
    <property type="entry name" value="Methyltransf_32"/>
    <property type="match status" value="1"/>
</dbReference>
<dbReference type="KEGG" id="hir:HETIRDRAFT_427210"/>
<dbReference type="InterPro" id="IPR025714">
    <property type="entry name" value="Methyltranfer_dom"/>
</dbReference>
<name>W4K884_HETIT</name>
<accession>W4K884</accession>
<feature type="region of interest" description="Disordered" evidence="1">
    <location>
        <begin position="419"/>
        <end position="440"/>
    </location>
</feature>
<sequence>MPDTLAKDDLIDFLQQPLVKSLLAIHPNDILASEEFRCPDTWKPWWTWAAALSPDGEPPWISLLHVARDHSESSLDEEHKISAYIPSALSDLVNAATHLQLNRTPVNWSAQNKDSISVTASNDTLHSSHPTGPSSRQVAWTQMSVHRLSPLSDNANVKRVPSGMSPKKAHEVSRMSSYIYHLVSSSPALGGVKHVVDVGAGQGYLSRALRDLGFHVLALDGSVIQTSGAEQRLTKEQAKGVKRQWSEQEASPTSSVTDIYSLEAGSLTHKTVFITAETLQHSVTAWLCEPNNGSPDKRLEPVPVLIVALHACGTLTPDIFRTFLALHRKCDIQGTIIWAPRAAVVVGCCYNLMSIESDFPLSRAFSHCPPLTSSHLQLATQTPAHWLDSPASHASAKLAVRKVAFRALLEAYLPPTRNTDIVDEPTTNATDGTGRKERTEVPKKRLGRLPDSAYASFSHFLSRASERMGVGIDLATSPFRDRIQAFEGTSPHESFQLEGVERQLEVLHVLRCIIGPCVESLILMDRVQWLQEGLQKDTTEVKARWDVQMVGLFDQAAGSARNFALAVTPDEENMRTI</sequence>
<evidence type="ECO:0000313" key="4">
    <source>
        <dbReference type="Proteomes" id="UP000030671"/>
    </source>
</evidence>
<protein>
    <recommendedName>
        <fullName evidence="2">Methyltransferase domain-containing protein</fullName>
    </recommendedName>
</protein>
<organism evidence="3 4">
    <name type="scientific">Heterobasidion irregulare (strain TC 32-1)</name>
    <dbReference type="NCBI Taxonomy" id="747525"/>
    <lineage>
        <taxon>Eukaryota</taxon>
        <taxon>Fungi</taxon>
        <taxon>Dikarya</taxon>
        <taxon>Basidiomycota</taxon>
        <taxon>Agaricomycotina</taxon>
        <taxon>Agaricomycetes</taxon>
        <taxon>Russulales</taxon>
        <taxon>Bondarzewiaceae</taxon>
        <taxon>Heterobasidion</taxon>
        <taxon>Heterobasidion annosum species complex</taxon>
    </lineage>
</organism>
<dbReference type="Proteomes" id="UP000030671">
    <property type="component" value="Unassembled WGS sequence"/>
</dbReference>
<dbReference type="InParanoid" id="W4K884"/>
<evidence type="ECO:0000256" key="1">
    <source>
        <dbReference type="SAM" id="MobiDB-lite"/>
    </source>
</evidence>
<keyword evidence="4" id="KW-1185">Reference proteome</keyword>
<dbReference type="Gene3D" id="3.40.50.150">
    <property type="entry name" value="Vaccinia Virus protein VP39"/>
    <property type="match status" value="1"/>
</dbReference>
<dbReference type="AlphaFoldDB" id="W4K884"/>
<dbReference type="RefSeq" id="XP_009546587.1">
    <property type="nucleotide sequence ID" value="XM_009548292.1"/>
</dbReference>
<dbReference type="GeneID" id="20674185"/>
<dbReference type="PANTHER" id="PTHR12496:SF0">
    <property type="entry name" value="METHYLTRANSFERASE DOMAIN-CONTAINING PROTEIN"/>
    <property type="match status" value="1"/>
</dbReference>
<dbReference type="InterPro" id="IPR052220">
    <property type="entry name" value="METTL25"/>
</dbReference>
<gene>
    <name evidence="3" type="ORF">HETIRDRAFT_427210</name>
</gene>
<evidence type="ECO:0000313" key="3">
    <source>
        <dbReference type="EMBL" id="ETW82003.1"/>
    </source>
</evidence>